<evidence type="ECO:0000313" key="2">
    <source>
        <dbReference type="Proteomes" id="UP000214720"/>
    </source>
</evidence>
<sequence length="37" mass="4277">MLPLFRRHVLRIVQTQSILFMTPETVICSVCCLELVS</sequence>
<name>A0A226WZA0_CABSO</name>
<dbReference type="AlphaFoldDB" id="A0A226WZA0"/>
<comment type="caution">
    <text evidence="1">The sequence shown here is derived from an EMBL/GenBank/DDBJ whole genome shotgun (WGS) entry which is preliminary data.</text>
</comment>
<organism evidence="1 2">
    <name type="scientific">Caballeronia sordidicola</name>
    <name type="common">Burkholderia sordidicola</name>
    <dbReference type="NCBI Taxonomy" id="196367"/>
    <lineage>
        <taxon>Bacteria</taxon>
        <taxon>Pseudomonadati</taxon>
        <taxon>Pseudomonadota</taxon>
        <taxon>Betaproteobacteria</taxon>
        <taxon>Burkholderiales</taxon>
        <taxon>Burkholderiaceae</taxon>
        <taxon>Caballeronia</taxon>
    </lineage>
</organism>
<proteinExistence type="predicted"/>
<dbReference type="EMBL" id="MTHB01000159">
    <property type="protein sequence ID" value="OXC75938.1"/>
    <property type="molecule type" value="Genomic_DNA"/>
</dbReference>
<protein>
    <submittedName>
        <fullName evidence="1">Uncharacterized protein</fullName>
    </submittedName>
</protein>
<accession>A0A226WZA0</accession>
<reference evidence="2" key="1">
    <citation type="submission" date="2017-01" db="EMBL/GenBank/DDBJ databases">
        <title>Genome Analysis of Deinococcus marmoris KOPRI26562.</title>
        <authorList>
            <person name="Kim J.H."/>
            <person name="Oh H.-M."/>
        </authorList>
    </citation>
    <scope>NUCLEOTIDE SEQUENCE [LARGE SCALE GENOMIC DNA]</scope>
    <source>
        <strain evidence="2">PAMC 26633</strain>
    </source>
</reference>
<dbReference type="Proteomes" id="UP000214720">
    <property type="component" value="Unassembled WGS sequence"/>
</dbReference>
<gene>
    <name evidence="1" type="ORF">BSU04_24790</name>
</gene>
<evidence type="ECO:0000313" key="1">
    <source>
        <dbReference type="EMBL" id="OXC75938.1"/>
    </source>
</evidence>